<feature type="compositionally biased region" description="Basic and acidic residues" evidence="2">
    <location>
        <begin position="697"/>
        <end position="720"/>
    </location>
</feature>
<feature type="region of interest" description="Disordered" evidence="2">
    <location>
        <begin position="556"/>
        <end position="611"/>
    </location>
</feature>
<feature type="compositionally biased region" description="Low complexity" evidence="2">
    <location>
        <begin position="271"/>
        <end position="288"/>
    </location>
</feature>
<evidence type="ECO:0000256" key="2">
    <source>
        <dbReference type="SAM" id="MobiDB-lite"/>
    </source>
</evidence>
<evidence type="ECO:0000256" key="1">
    <source>
        <dbReference type="SAM" id="Coils"/>
    </source>
</evidence>
<feature type="coiled-coil region" evidence="1">
    <location>
        <begin position="810"/>
        <end position="910"/>
    </location>
</feature>
<feature type="region of interest" description="Disordered" evidence="2">
    <location>
        <begin position="974"/>
        <end position="1011"/>
    </location>
</feature>
<dbReference type="Proteomes" id="UP001187192">
    <property type="component" value="Unassembled WGS sequence"/>
</dbReference>
<feature type="compositionally biased region" description="Polar residues" evidence="2">
    <location>
        <begin position="677"/>
        <end position="694"/>
    </location>
</feature>
<dbReference type="AlphaFoldDB" id="A0AA88CUN7"/>
<gene>
    <name evidence="3" type="ORF">TIFTF001_042798</name>
</gene>
<feature type="compositionally biased region" description="Low complexity" evidence="2">
    <location>
        <begin position="991"/>
        <end position="1003"/>
    </location>
</feature>
<proteinExistence type="predicted"/>
<feature type="region of interest" description="Disordered" evidence="2">
    <location>
        <begin position="259"/>
        <end position="310"/>
    </location>
</feature>
<keyword evidence="1" id="KW-0175">Coiled coil</keyword>
<protein>
    <submittedName>
        <fullName evidence="3">Uncharacterized protein</fullName>
    </submittedName>
</protein>
<feature type="region of interest" description="Disordered" evidence="2">
    <location>
        <begin position="644"/>
        <end position="754"/>
    </location>
</feature>
<feature type="compositionally biased region" description="Basic and acidic residues" evidence="2">
    <location>
        <begin position="139"/>
        <end position="152"/>
    </location>
</feature>
<sequence length="1091" mass="118959">MGAGGATSATGEVYSQCQIMDSHPGLDLETGASIILADHSRVPRVVATQAPDSISYRLDKMCSRHGGDSSREGWPVVGDDRVINISPPASLGWSRPGMHAPIRSRARTAGGKTNRSFGMHAARRGWRGGEQASGNSNFELRREVKPAPRDSRPTVWAPINSGESYRVRREGKELFLDFEMSDVTDSENEALSKSVDVTGDSDLGSSSSTSSSSSGTSVTLTSRRRDGAARLEEILQVGAGTRLDGQFIRELRAVLEPPIQANTTDAASERSAGQTSTSGGEGAESSDSPDPAGEPLDGRGRPEGRAMRINNQRVYRRSDQEMAELAGGFPIFSVDFYTSAVTLGYLAALRRDFQIPAEVELRVPGENDLPSRPPPDYIALSAEYFRVGLRLPLHPFLRQALTRLNVAPAQLNANAYRILVGCFILWAKNFATELPFRAFQNLYRMKSAPSSAGSFYFQGFKGTFVAKCPDSDKQFKHLWFYAGGRWLHGHLARNELPRSERVPVTFRNGYVWTRAPHIPGTTRGMVTELQNLAEHERDQRMLLGQSSLSEHGWLGFASTSRMPSDRRPEPVTVARMPEPTVHYRSRSTAAQAEVAPDQPGDTSPGSWGPRIADEDLDLVIWRLSLVQGTKRPTDEDRRERLAKMTNLGKGKGKVGTSAPPSQNVTPSATRPALVPPVSTSAAVPTPTPASQTSRPPDFSRDDRQPARSDARTSRTREDRPSQPPAPRSTRGESRLDQASLPHSQAQGQSSSTHRALVAKFEERLSVELAESSKRSDPVQAANDGVNKQIEALCIMRSGYAAAKGYANHMADELKAANADARHARRAEKEARAAREAAEEARKVAEDRAKVAEERAREAEGRQWLAEELVQKADQAIEEAEISKAELEEALRKAEQELVSARTEHEKYVRAALPAALEEARAQAVADFLGSEDYNERVAQMYRERMRDMKAGFTAANSSLVGVDWSFVPAESEETVADDDQVAETEPPLPAEPAQAAATVEPEPGQMTADREQPEPPVAYWFGCFSSNSNFGQLQTCDPAGACEGSGSWSGTSSSGRCPVIRPNCGPRTTEKCLRGQVGPRRARPILVGARS</sequence>
<feature type="region of interest" description="Disordered" evidence="2">
    <location>
        <begin position="187"/>
        <end position="224"/>
    </location>
</feature>
<accession>A0AA88CUN7</accession>
<dbReference type="EMBL" id="BTGU01002477">
    <property type="protein sequence ID" value="GMN18999.1"/>
    <property type="molecule type" value="Genomic_DNA"/>
</dbReference>
<evidence type="ECO:0000313" key="4">
    <source>
        <dbReference type="Proteomes" id="UP001187192"/>
    </source>
</evidence>
<feature type="region of interest" description="Disordered" evidence="2">
    <location>
        <begin position="126"/>
        <end position="158"/>
    </location>
</feature>
<organism evidence="3 4">
    <name type="scientific">Ficus carica</name>
    <name type="common">Common fig</name>
    <dbReference type="NCBI Taxonomy" id="3494"/>
    <lineage>
        <taxon>Eukaryota</taxon>
        <taxon>Viridiplantae</taxon>
        <taxon>Streptophyta</taxon>
        <taxon>Embryophyta</taxon>
        <taxon>Tracheophyta</taxon>
        <taxon>Spermatophyta</taxon>
        <taxon>Magnoliopsida</taxon>
        <taxon>eudicotyledons</taxon>
        <taxon>Gunneridae</taxon>
        <taxon>Pentapetalae</taxon>
        <taxon>rosids</taxon>
        <taxon>fabids</taxon>
        <taxon>Rosales</taxon>
        <taxon>Moraceae</taxon>
        <taxon>Ficeae</taxon>
        <taxon>Ficus</taxon>
    </lineage>
</organism>
<feature type="compositionally biased region" description="Polar residues" evidence="2">
    <location>
        <begin position="740"/>
        <end position="753"/>
    </location>
</feature>
<name>A0AA88CUN7_FICCA</name>
<feature type="compositionally biased region" description="Low complexity" evidence="2">
    <location>
        <begin position="194"/>
        <end position="221"/>
    </location>
</feature>
<evidence type="ECO:0000313" key="3">
    <source>
        <dbReference type="EMBL" id="GMN18999.1"/>
    </source>
</evidence>
<reference evidence="3" key="1">
    <citation type="submission" date="2023-07" db="EMBL/GenBank/DDBJ databases">
        <title>draft genome sequence of fig (Ficus carica).</title>
        <authorList>
            <person name="Takahashi T."/>
            <person name="Nishimura K."/>
        </authorList>
    </citation>
    <scope>NUCLEOTIDE SEQUENCE</scope>
</reference>
<keyword evidence="4" id="KW-1185">Reference proteome</keyword>
<feature type="compositionally biased region" description="Polar residues" evidence="2">
    <location>
        <begin position="658"/>
        <end position="668"/>
    </location>
</feature>
<comment type="caution">
    <text evidence="3">The sequence shown here is derived from an EMBL/GenBank/DDBJ whole genome shotgun (WGS) entry which is preliminary data.</text>
</comment>
<feature type="compositionally biased region" description="Basic and acidic residues" evidence="2">
    <location>
        <begin position="296"/>
        <end position="306"/>
    </location>
</feature>